<dbReference type="OrthoDB" id="119963at2"/>
<dbReference type="InterPro" id="IPR053521">
    <property type="entry name" value="McjB-like"/>
</dbReference>
<organism evidence="3 4">
    <name type="scientific">Hyphococcus luteus</name>
    <dbReference type="NCBI Taxonomy" id="2058213"/>
    <lineage>
        <taxon>Bacteria</taxon>
        <taxon>Pseudomonadati</taxon>
        <taxon>Pseudomonadota</taxon>
        <taxon>Alphaproteobacteria</taxon>
        <taxon>Parvularculales</taxon>
        <taxon>Parvularculaceae</taxon>
        <taxon>Hyphococcus</taxon>
    </lineage>
</organism>
<feature type="domain" description="Microcin J25-processing protein McjB C-terminal" evidence="2">
    <location>
        <begin position="143"/>
        <end position="252"/>
    </location>
</feature>
<dbReference type="InterPro" id="IPR032708">
    <property type="entry name" value="McjB_C"/>
</dbReference>
<dbReference type="EMBL" id="PJCH01000010">
    <property type="protein sequence ID" value="PQA87178.1"/>
    <property type="molecule type" value="Genomic_DNA"/>
</dbReference>
<dbReference type="Pfam" id="PF13471">
    <property type="entry name" value="Transglut_core3"/>
    <property type="match status" value="1"/>
</dbReference>
<keyword evidence="4" id="KW-1185">Reference proteome</keyword>
<evidence type="ECO:0000256" key="1">
    <source>
        <dbReference type="SAM" id="Phobius"/>
    </source>
</evidence>
<name>A0A2S7K410_9PROT</name>
<evidence type="ECO:0000259" key="2">
    <source>
        <dbReference type="Pfam" id="PF13471"/>
    </source>
</evidence>
<reference evidence="3 4" key="1">
    <citation type="submission" date="2017-12" db="EMBL/GenBank/DDBJ databases">
        <authorList>
            <person name="Hurst M.R.H."/>
        </authorList>
    </citation>
    <scope>NUCLEOTIDE SEQUENCE [LARGE SCALE GENOMIC DNA]</scope>
    <source>
        <strain evidence="3 4">SY-3-19</strain>
    </source>
</reference>
<evidence type="ECO:0000313" key="4">
    <source>
        <dbReference type="Proteomes" id="UP000239504"/>
    </source>
</evidence>
<comment type="caution">
    <text evidence="3">The sequence shown here is derived from an EMBL/GenBank/DDBJ whole genome shotgun (WGS) entry which is preliminary data.</text>
</comment>
<gene>
    <name evidence="3" type="ORF">CW354_14155</name>
</gene>
<protein>
    <recommendedName>
        <fullName evidence="2">Microcin J25-processing protein McjB C-terminal domain-containing protein</fullName>
    </recommendedName>
</protein>
<dbReference type="NCBIfam" id="NF033537">
    <property type="entry name" value="lasso_biosyn_B2"/>
    <property type="match status" value="1"/>
</dbReference>
<keyword evidence="1" id="KW-1133">Transmembrane helix</keyword>
<dbReference type="RefSeq" id="WP_104830736.1">
    <property type="nucleotide sequence ID" value="NZ_PJCH01000010.1"/>
</dbReference>
<dbReference type="AlphaFoldDB" id="A0A2S7K410"/>
<dbReference type="Proteomes" id="UP000239504">
    <property type="component" value="Unassembled WGS sequence"/>
</dbReference>
<sequence>MNARQSKSCSSRPALYLSPHIFTCMVGGSLVFLDVKKDRYFGLNTEASRRVRALLATEAPDTADDAAPEAEHRKALIEDPEIAGLIEEKILTANASVGKPFQPIDGPPDLREAPGLLPDERPKLKAAHVAAFLGAYASANIRLRLFGLEHSVNYLKRCKQRLANTPTGNGGLTRLKELIEMFRLLKPLAARGTDACLINSLALATFLAAHGFKTEFCIGVRLDEFGAHAWLQHEDLVLDDFVYAVAPHTRILTV</sequence>
<evidence type="ECO:0000313" key="3">
    <source>
        <dbReference type="EMBL" id="PQA87178.1"/>
    </source>
</evidence>
<proteinExistence type="predicted"/>
<keyword evidence="1" id="KW-0812">Transmembrane</keyword>
<accession>A0A2S7K410</accession>
<feature type="transmembrane region" description="Helical" evidence="1">
    <location>
        <begin position="14"/>
        <end position="33"/>
    </location>
</feature>
<keyword evidence="1" id="KW-0472">Membrane</keyword>